<organism evidence="9 10">
    <name type="scientific">Ruicaihuangia caeni</name>
    <dbReference type="NCBI Taxonomy" id="3042517"/>
    <lineage>
        <taxon>Bacteria</taxon>
        <taxon>Bacillati</taxon>
        <taxon>Actinomycetota</taxon>
        <taxon>Actinomycetes</taxon>
        <taxon>Micrococcales</taxon>
        <taxon>Microbacteriaceae</taxon>
        <taxon>Ruicaihuangia</taxon>
    </lineage>
</organism>
<protein>
    <submittedName>
        <fullName evidence="9">ABC transporter permease</fullName>
    </submittedName>
</protein>
<evidence type="ECO:0000313" key="10">
    <source>
        <dbReference type="Proteomes" id="UP001321506"/>
    </source>
</evidence>
<comment type="subcellular location">
    <subcellularLocation>
        <location evidence="1 7">Cell membrane</location>
        <topology evidence="1 7">Multi-pass membrane protein</topology>
    </subcellularLocation>
</comment>
<feature type="transmembrane region" description="Helical" evidence="7">
    <location>
        <begin position="235"/>
        <end position="256"/>
    </location>
</feature>
<keyword evidence="10" id="KW-1185">Reference proteome</keyword>
<dbReference type="PANTHER" id="PTHR30151:SF0">
    <property type="entry name" value="ABC TRANSPORTER PERMEASE PROTEIN MJ0413-RELATED"/>
    <property type="match status" value="1"/>
</dbReference>
<proteinExistence type="inferred from homology"/>
<dbReference type="GO" id="GO:0005886">
    <property type="term" value="C:plasma membrane"/>
    <property type="evidence" value="ECO:0007669"/>
    <property type="project" value="UniProtKB-SubCell"/>
</dbReference>
<reference evidence="9 10" key="1">
    <citation type="submission" date="2023-04" db="EMBL/GenBank/DDBJ databases">
        <title>Klugiella caeni sp. nov. isolated from the sludge of biochemical tank.</title>
        <authorList>
            <person name="Geng K."/>
        </authorList>
    </citation>
    <scope>NUCLEOTIDE SEQUENCE [LARGE SCALE GENOMIC DNA]</scope>
    <source>
        <strain evidence="9 10">YN-L-19</strain>
    </source>
</reference>
<dbReference type="RefSeq" id="WP_281489011.1">
    <property type="nucleotide sequence ID" value="NZ_CP159582.1"/>
</dbReference>
<dbReference type="InterPro" id="IPR000515">
    <property type="entry name" value="MetI-like"/>
</dbReference>
<feature type="transmembrane region" description="Helical" evidence="7">
    <location>
        <begin position="121"/>
        <end position="150"/>
    </location>
</feature>
<feature type="transmembrane region" description="Helical" evidence="7">
    <location>
        <begin position="21"/>
        <end position="42"/>
    </location>
</feature>
<evidence type="ECO:0000256" key="3">
    <source>
        <dbReference type="ARBA" id="ARBA00022475"/>
    </source>
</evidence>
<dbReference type="InterPro" id="IPR035906">
    <property type="entry name" value="MetI-like_sf"/>
</dbReference>
<feature type="transmembrane region" description="Helical" evidence="7">
    <location>
        <begin position="192"/>
        <end position="214"/>
    </location>
</feature>
<sequence length="276" mass="30111">MSTEAIVTATRARAGKTPKRRALTIITEIWLPILLFAIWWFASADSTSIYFPSLQSILEALGEMLTQRFASDIVPSLQNLGMGLLIAIVSGIAIGALLGLSPGLYRAFQPLLEFMRAIPGVALLPVMLVIFGIGSSMKIAVIAFGAFWPIMMNTVDGVLSVDGMTREVSKSYRLSRFDHVLRVVLPAASPQIISGMRLSVSLSVILIVASEYIASTEGIGYIELMSARMYQMDTMWASLLLLGVLGYVANVLFRYVEHVVLRWHRGVRGNTQGGQG</sequence>
<keyword evidence="2 7" id="KW-0813">Transport</keyword>
<name>A0AAW6T633_9MICO</name>
<keyword evidence="6 7" id="KW-0472">Membrane</keyword>
<evidence type="ECO:0000256" key="6">
    <source>
        <dbReference type="ARBA" id="ARBA00023136"/>
    </source>
</evidence>
<comment type="caution">
    <text evidence="9">The sequence shown here is derived from an EMBL/GenBank/DDBJ whole genome shotgun (WGS) entry which is preliminary data.</text>
</comment>
<dbReference type="CDD" id="cd06261">
    <property type="entry name" value="TM_PBP2"/>
    <property type="match status" value="1"/>
</dbReference>
<evidence type="ECO:0000256" key="5">
    <source>
        <dbReference type="ARBA" id="ARBA00022989"/>
    </source>
</evidence>
<evidence type="ECO:0000256" key="4">
    <source>
        <dbReference type="ARBA" id="ARBA00022692"/>
    </source>
</evidence>
<evidence type="ECO:0000256" key="1">
    <source>
        <dbReference type="ARBA" id="ARBA00004651"/>
    </source>
</evidence>
<dbReference type="Proteomes" id="UP001321506">
    <property type="component" value="Unassembled WGS sequence"/>
</dbReference>
<keyword evidence="5 7" id="KW-1133">Transmembrane helix</keyword>
<evidence type="ECO:0000259" key="8">
    <source>
        <dbReference type="PROSITE" id="PS50928"/>
    </source>
</evidence>
<dbReference type="Pfam" id="PF00528">
    <property type="entry name" value="BPD_transp_1"/>
    <property type="match status" value="1"/>
</dbReference>
<dbReference type="PANTHER" id="PTHR30151">
    <property type="entry name" value="ALKANE SULFONATE ABC TRANSPORTER-RELATED, MEMBRANE SUBUNIT"/>
    <property type="match status" value="1"/>
</dbReference>
<keyword evidence="4 7" id="KW-0812">Transmembrane</keyword>
<evidence type="ECO:0000313" key="9">
    <source>
        <dbReference type="EMBL" id="MDI2099232.1"/>
    </source>
</evidence>
<keyword evidence="3" id="KW-1003">Cell membrane</keyword>
<feature type="transmembrane region" description="Helical" evidence="7">
    <location>
        <begin position="80"/>
        <end position="100"/>
    </location>
</feature>
<comment type="similarity">
    <text evidence="7">Belongs to the binding-protein-dependent transport system permease family.</text>
</comment>
<dbReference type="EMBL" id="JASATX010000003">
    <property type="protein sequence ID" value="MDI2099232.1"/>
    <property type="molecule type" value="Genomic_DNA"/>
</dbReference>
<dbReference type="SUPFAM" id="SSF161098">
    <property type="entry name" value="MetI-like"/>
    <property type="match status" value="1"/>
</dbReference>
<dbReference type="AlphaFoldDB" id="A0AAW6T633"/>
<dbReference type="PROSITE" id="PS50928">
    <property type="entry name" value="ABC_TM1"/>
    <property type="match status" value="1"/>
</dbReference>
<evidence type="ECO:0000256" key="7">
    <source>
        <dbReference type="RuleBase" id="RU363032"/>
    </source>
</evidence>
<evidence type="ECO:0000256" key="2">
    <source>
        <dbReference type="ARBA" id="ARBA00022448"/>
    </source>
</evidence>
<accession>A0AAW6T633</accession>
<dbReference type="GO" id="GO:0055085">
    <property type="term" value="P:transmembrane transport"/>
    <property type="evidence" value="ECO:0007669"/>
    <property type="project" value="InterPro"/>
</dbReference>
<feature type="domain" description="ABC transmembrane type-1" evidence="8">
    <location>
        <begin position="73"/>
        <end position="253"/>
    </location>
</feature>
<dbReference type="Gene3D" id="1.10.3720.10">
    <property type="entry name" value="MetI-like"/>
    <property type="match status" value="1"/>
</dbReference>
<gene>
    <name evidence="9" type="ORF">QF206_09690</name>
</gene>